<name>A0A1Q5UHN8_9EURO</name>
<dbReference type="EMBL" id="MNBE01000255">
    <property type="protein sequence ID" value="OKP11972.1"/>
    <property type="molecule type" value="Genomic_DNA"/>
</dbReference>
<sequence>MTSPMQARTDQRKMAGKRSYDIGAANEMRSLILRRPGDAGEGKLQQNWEARHWFSE</sequence>
<dbReference type="AlphaFoldDB" id="A0A1Q5UHN8"/>
<gene>
    <name evidence="1" type="ORF">PENSUB_2524</name>
</gene>
<comment type="caution">
    <text evidence="1">The sequence shown here is derived from an EMBL/GenBank/DDBJ whole genome shotgun (WGS) entry which is preliminary data.</text>
</comment>
<evidence type="ECO:0000313" key="2">
    <source>
        <dbReference type="Proteomes" id="UP000186955"/>
    </source>
</evidence>
<accession>A0A1Q5UHN8</accession>
<keyword evidence="2" id="KW-1185">Reference proteome</keyword>
<reference evidence="1 2" key="1">
    <citation type="submission" date="2016-10" db="EMBL/GenBank/DDBJ databases">
        <title>Genome sequence of the ascomycete fungus Penicillium subrubescens.</title>
        <authorList>
            <person name="De Vries R.P."/>
            <person name="Peng M."/>
            <person name="Dilokpimol A."/>
            <person name="Hilden K."/>
            <person name="Makela M.R."/>
            <person name="Grigoriev I."/>
            <person name="Riley R."/>
            <person name="Granchi Z."/>
        </authorList>
    </citation>
    <scope>NUCLEOTIDE SEQUENCE [LARGE SCALE GENOMIC DNA]</scope>
    <source>
        <strain evidence="1 2">CBS 132785</strain>
    </source>
</reference>
<organism evidence="1 2">
    <name type="scientific">Penicillium subrubescens</name>
    <dbReference type="NCBI Taxonomy" id="1316194"/>
    <lineage>
        <taxon>Eukaryota</taxon>
        <taxon>Fungi</taxon>
        <taxon>Dikarya</taxon>
        <taxon>Ascomycota</taxon>
        <taxon>Pezizomycotina</taxon>
        <taxon>Eurotiomycetes</taxon>
        <taxon>Eurotiomycetidae</taxon>
        <taxon>Eurotiales</taxon>
        <taxon>Aspergillaceae</taxon>
        <taxon>Penicillium</taxon>
    </lineage>
</organism>
<dbReference type="Proteomes" id="UP000186955">
    <property type="component" value="Unassembled WGS sequence"/>
</dbReference>
<protein>
    <submittedName>
        <fullName evidence="1">Uncharacterized protein</fullName>
    </submittedName>
</protein>
<proteinExistence type="predicted"/>
<evidence type="ECO:0000313" key="1">
    <source>
        <dbReference type="EMBL" id="OKP11972.1"/>
    </source>
</evidence>